<evidence type="ECO:0000256" key="12">
    <source>
        <dbReference type="ARBA" id="ARBA00048506"/>
    </source>
</evidence>
<evidence type="ECO:0000256" key="6">
    <source>
        <dbReference type="ARBA" id="ARBA00022679"/>
    </source>
</evidence>
<comment type="similarity">
    <text evidence="2 13">Belongs to the thiolase-like superfamily. Beta-ketoacyl-ACP synthases family.</text>
</comment>
<evidence type="ECO:0000256" key="8">
    <source>
        <dbReference type="ARBA" id="ARBA00039450"/>
    </source>
</evidence>
<dbReference type="PANTHER" id="PTHR11712">
    <property type="entry name" value="POLYKETIDE SYNTHASE-RELATED"/>
    <property type="match status" value="1"/>
</dbReference>
<feature type="domain" description="Ketosynthase family 3 (KS3)" evidence="14">
    <location>
        <begin position="1"/>
        <end position="392"/>
    </location>
</feature>
<dbReference type="KEGG" id="nav:JQS30_06215"/>
<dbReference type="EMBL" id="CP070496">
    <property type="protein sequence ID" value="QSB06494.1"/>
    <property type="molecule type" value="Genomic_DNA"/>
</dbReference>
<reference evidence="15" key="1">
    <citation type="submission" date="2021-02" db="EMBL/GenBank/DDBJ databases">
        <title>Natronoglycomyces albus gen. nov., sp. nov, a haloalkaliphilic actinobacterium from a soda solonchak soil.</title>
        <authorList>
            <person name="Sorokin D.Y."/>
            <person name="Khijniak T.V."/>
            <person name="Zakharycheva A.P."/>
            <person name="Boueva O.V."/>
            <person name="Ariskina E.V."/>
            <person name="Hahnke R.L."/>
            <person name="Bunk B."/>
            <person name="Sproer C."/>
            <person name="Schumann P."/>
            <person name="Evtushenko L.I."/>
            <person name="Kublanov I.V."/>
        </authorList>
    </citation>
    <scope>NUCLEOTIDE SEQUENCE</scope>
    <source>
        <strain evidence="15">DSM 106290</strain>
    </source>
</reference>
<evidence type="ECO:0000256" key="2">
    <source>
        <dbReference type="ARBA" id="ARBA00008467"/>
    </source>
</evidence>
<dbReference type="GO" id="GO:0006633">
    <property type="term" value="P:fatty acid biosynthetic process"/>
    <property type="evidence" value="ECO:0007669"/>
    <property type="project" value="TreeGrafter"/>
</dbReference>
<dbReference type="InterPro" id="IPR016039">
    <property type="entry name" value="Thiolase-like"/>
</dbReference>
<comment type="catalytic activity">
    <reaction evidence="12">
        <text>a fatty acyl-[ACP] + malonyl-[ACP] + H(+) = a 3-oxoacyl-[ACP] + holo-[ACP] + CO2</text>
        <dbReference type="Rhea" id="RHEA:22836"/>
        <dbReference type="Rhea" id="RHEA-COMP:9623"/>
        <dbReference type="Rhea" id="RHEA-COMP:9685"/>
        <dbReference type="Rhea" id="RHEA-COMP:9916"/>
        <dbReference type="Rhea" id="RHEA-COMP:14125"/>
        <dbReference type="ChEBI" id="CHEBI:15378"/>
        <dbReference type="ChEBI" id="CHEBI:16526"/>
        <dbReference type="ChEBI" id="CHEBI:64479"/>
        <dbReference type="ChEBI" id="CHEBI:78449"/>
        <dbReference type="ChEBI" id="CHEBI:78776"/>
        <dbReference type="ChEBI" id="CHEBI:138651"/>
        <dbReference type="EC" id="2.3.1.41"/>
    </reaction>
    <physiologicalReaction direction="left-to-right" evidence="12">
        <dbReference type="Rhea" id="RHEA:22837"/>
    </physiologicalReaction>
</comment>
<dbReference type="CDD" id="cd00834">
    <property type="entry name" value="KAS_I_II"/>
    <property type="match status" value="1"/>
</dbReference>
<dbReference type="InterPro" id="IPR014031">
    <property type="entry name" value="Ketoacyl_synth_C"/>
</dbReference>
<dbReference type="InterPro" id="IPR014030">
    <property type="entry name" value="Ketoacyl_synth_N"/>
</dbReference>
<evidence type="ECO:0000256" key="4">
    <source>
        <dbReference type="ARBA" id="ARBA00013191"/>
    </source>
</evidence>
<keyword evidence="7" id="KW-0012">Acyltransferase</keyword>
<evidence type="ECO:0000256" key="5">
    <source>
        <dbReference type="ARBA" id="ARBA00022490"/>
    </source>
</evidence>
<dbReference type="Gene3D" id="3.40.47.10">
    <property type="match status" value="1"/>
</dbReference>
<evidence type="ECO:0000313" key="16">
    <source>
        <dbReference type="Proteomes" id="UP000662939"/>
    </source>
</evidence>
<dbReference type="Pfam" id="PF02801">
    <property type="entry name" value="Ketoacyl-synt_C"/>
    <property type="match status" value="1"/>
</dbReference>
<dbReference type="RefSeq" id="WP_213172505.1">
    <property type="nucleotide sequence ID" value="NZ_CP070496.1"/>
</dbReference>
<dbReference type="AlphaFoldDB" id="A0A895XMB5"/>
<evidence type="ECO:0000259" key="14">
    <source>
        <dbReference type="PROSITE" id="PS52004"/>
    </source>
</evidence>
<evidence type="ECO:0000256" key="10">
    <source>
        <dbReference type="ARBA" id="ARBA00042143"/>
    </source>
</evidence>
<dbReference type="GO" id="GO:0005829">
    <property type="term" value="C:cytosol"/>
    <property type="evidence" value="ECO:0007669"/>
    <property type="project" value="TreeGrafter"/>
</dbReference>
<evidence type="ECO:0000256" key="3">
    <source>
        <dbReference type="ARBA" id="ARBA00011738"/>
    </source>
</evidence>
<dbReference type="PROSITE" id="PS52004">
    <property type="entry name" value="KS3_2"/>
    <property type="match status" value="1"/>
</dbReference>
<evidence type="ECO:0000256" key="11">
    <source>
        <dbReference type="ARBA" id="ARBA00048121"/>
    </source>
</evidence>
<dbReference type="EC" id="2.3.1.41" evidence="4"/>
<evidence type="ECO:0000256" key="1">
    <source>
        <dbReference type="ARBA" id="ARBA00004496"/>
    </source>
</evidence>
<dbReference type="SUPFAM" id="SSF53901">
    <property type="entry name" value="Thiolase-like"/>
    <property type="match status" value="2"/>
</dbReference>
<dbReference type="InterPro" id="IPR020841">
    <property type="entry name" value="PKS_Beta-ketoAc_synthase_dom"/>
</dbReference>
<dbReference type="Pfam" id="PF00109">
    <property type="entry name" value="ketoacyl-synt"/>
    <property type="match status" value="1"/>
</dbReference>
<evidence type="ECO:0000256" key="9">
    <source>
        <dbReference type="ARBA" id="ARBA00041620"/>
    </source>
</evidence>
<keyword evidence="5" id="KW-0963">Cytoplasm</keyword>
<proteinExistence type="inferred from homology"/>
<keyword evidence="6 13" id="KW-0808">Transferase</keyword>
<comment type="subcellular location">
    <subcellularLocation>
        <location evidence="1">Cytoplasm</location>
    </subcellularLocation>
</comment>
<protein>
    <recommendedName>
        <fullName evidence="8">3-oxoacyl-[acyl-carrier-protein] synthase 1</fullName>
        <ecNumber evidence="4">2.3.1.41</ecNumber>
    </recommendedName>
    <alternativeName>
        <fullName evidence="9">3-oxoacyl-[acyl-carrier-protein] synthase I</fullName>
    </alternativeName>
    <alternativeName>
        <fullName evidence="10">Beta-ketoacyl-ACP synthase I</fullName>
    </alternativeName>
</protein>
<dbReference type="PANTHER" id="PTHR11712:SF306">
    <property type="entry name" value="3-OXOACYL-[ACYL-CARRIER-PROTEIN] SYNTHASE 1"/>
    <property type="match status" value="1"/>
</dbReference>
<name>A0A895XMB5_9ACTN</name>
<dbReference type="SMART" id="SM00825">
    <property type="entry name" value="PKS_KS"/>
    <property type="match status" value="1"/>
</dbReference>
<comment type="subunit">
    <text evidence="3">Homodimer.</text>
</comment>
<organism evidence="15 16">
    <name type="scientific">Natronoglycomyces albus</name>
    <dbReference type="NCBI Taxonomy" id="2811108"/>
    <lineage>
        <taxon>Bacteria</taxon>
        <taxon>Bacillati</taxon>
        <taxon>Actinomycetota</taxon>
        <taxon>Actinomycetes</taxon>
        <taxon>Glycomycetales</taxon>
        <taxon>Glycomycetaceae</taxon>
        <taxon>Natronoglycomyces</taxon>
    </lineage>
</organism>
<evidence type="ECO:0000313" key="15">
    <source>
        <dbReference type="EMBL" id="QSB06494.1"/>
    </source>
</evidence>
<evidence type="ECO:0000256" key="7">
    <source>
        <dbReference type="ARBA" id="ARBA00023315"/>
    </source>
</evidence>
<sequence>MSRSDSVVVTGLGPVTAIGVGREKFAAAIRKGASGKRPITQFATDGYQYNHACEVTEVAALIRPSQDAGRAATFALTGALLALDEAGVTPSEVESNRVAVIIGTCDGEAAEADALARDGITNVNSGAARRFHQPLSQLVASELGWGRAVMADIGNACAAGNYAIGYSLDLIRCGVVDIAVCGGADALSRKLFSGFHRVGTIAPGEVKPFDRNRKGILTGEGAGMVVMERLEHAIALGVEPRVEVAGYGVNSDAGHPVAPDPIRISECIRAAHADAHLEPEQVSLISAHGTGTPLNDRVETKAIRMVFGNPPAVTAVKSMIGHSMGASAAIGAIASAVAMEDSFTPPTIGFSEADDDCDLPVVTNAMTAQAPSVVQNHGFGFGGVNSVLLLSKR</sequence>
<dbReference type="InterPro" id="IPR000794">
    <property type="entry name" value="Beta-ketoacyl_synthase"/>
</dbReference>
<comment type="catalytic activity">
    <reaction evidence="11">
        <text>(3Z)-decenoyl-[ACP] + malonyl-[ACP] + H(+) = 3-oxo-(5Z)-dodecenoyl-[ACP] + holo-[ACP] + CO2</text>
        <dbReference type="Rhea" id="RHEA:54940"/>
        <dbReference type="Rhea" id="RHEA-COMP:9623"/>
        <dbReference type="Rhea" id="RHEA-COMP:9685"/>
        <dbReference type="Rhea" id="RHEA-COMP:9927"/>
        <dbReference type="Rhea" id="RHEA-COMP:14042"/>
        <dbReference type="ChEBI" id="CHEBI:15378"/>
        <dbReference type="ChEBI" id="CHEBI:16526"/>
        <dbReference type="ChEBI" id="CHEBI:64479"/>
        <dbReference type="ChEBI" id="CHEBI:78449"/>
        <dbReference type="ChEBI" id="CHEBI:78798"/>
        <dbReference type="ChEBI" id="CHEBI:138410"/>
    </reaction>
    <physiologicalReaction direction="left-to-right" evidence="11">
        <dbReference type="Rhea" id="RHEA:54941"/>
    </physiologicalReaction>
</comment>
<dbReference type="Proteomes" id="UP000662939">
    <property type="component" value="Chromosome"/>
</dbReference>
<accession>A0A895XMB5</accession>
<dbReference type="GO" id="GO:0004315">
    <property type="term" value="F:3-oxoacyl-[acyl-carrier-protein] synthase activity"/>
    <property type="evidence" value="ECO:0007669"/>
    <property type="project" value="UniProtKB-EC"/>
</dbReference>
<gene>
    <name evidence="15" type="ORF">JQS30_06215</name>
</gene>
<keyword evidence="16" id="KW-1185">Reference proteome</keyword>
<evidence type="ECO:0000256" key="13">
    <source>
        <dbReference type="RuleBase" id="RU003694"/>
    </source>
</evidence>